<keyword evidence="3" id="KW-1185">Reference proteome</keyword>
<dbReference type="AlphaFoldDB" id="A0A8H4RFI7"/>
<organism evidence="2 3">
    <name type="scientific">Cudoniella acicularis</name>
    <dbReference type="NCBI Taxonomy" id="354080"/>
    <lineage>
        <taxon>Eukaryota</taxon>
        <taxon>Fungi</taxon>
        <taxon>Dikarya</taxon>
        <taxon>Ascomycota</taxon>
        <taxon>Pezizomycotina</taxon>
        <taxon>Leotiomycetes</taxon>
        <taxon>Helotiales</taxon>
        <taxon>Tricladiaceae</taxon>
        <taxon>Cudoniella</taxon>
    </lineage>
</organism>
<evidence type="ECO:0000313" key="2">
    <source>
        <dbReference type="EMBL" id="KAF4628658.1"/>
    </source>
</evidence>
<reference evidence="2 3" key="1">
    <citation type="submission" date="2020-03" db="EMBL/GenBank/DDBJ databases">
        <title>Draft Genome Sequence of Cudoniella acicularis.</title>
        <authorList>
            <person name="Buettner E."/>
            <person name="Kellner H."/>
        </authorList>
    </citation>
    <scope>NUCLEOTIDE SEQUENCE [LARGE SCALE GENOMIC DNA]</scope>
    <source>
        <strain evidence="2 3">DSM 108380</strain>
    </source>
</reference>
<sequence>MTSPLSLTDDEFRLLTWPRPTLSQMTIQPESLRRHCPLDNGRLLPRPVSLSNLGNFDILPLEIIHSIFINFLDLQRLTDFRAVSWRARTLVDDLPPYHAIVRHSPDSLRALLSTQMAVHFTTQDIFQALCTEACFGCGQHGPFLDLFTGHRRCIPCVLNSNDLMSIPTLWAKKDFALNSKAMRTLPTLLSLPGQYTESEKTYQKRTSLVRTRSAAAIAASLEQEGSNGSRRRRGPLQRPVLPSSQPQQPQQPRQLPVSRRDDGHGMNPHRFMPMIRFPSLDRRTGTLDWGASCQACRLGPRDEKRGYSNWNNVYSATGYLDHFQKCEVSQVARKVVPEYIIPATGGDQCMSDARFLGFLSRFKF</sequence>
<proteinExistence type="predicted"/>
<evidence type="ECO:0008006" key="4">
    <source>
        <dbReference type="Google" id="ProtNLM"/>
    </source>
</evidence>
<evidence type="ECO:0000256" key="1">
    <source>
        <dbReference type="SAM" id="MobiDB-lite"/>
    </source>
</evidence>
<feature type="compositionally biased region" description="Low complexity" evidence="1">
    <location>
        <begin position="236"/>
        <end position="257"/>
    </location>
</feature>
<gene>
    <name evidence="2" type="ORF">G7Y89_g9489</name>
</gene>
<evidence type="ECO:0000313" key="3">
    <source>
        <dbReference type="Proteomes" id="UP000566819"/>
    </source>
</evidence>
<dbReference type="EMBL" id="JAAMPI010000780">
    <property type="protein sequence ID" value="KAF4628658.1"/>
    <property type="molecule type" value="Genomic_DNA"/>
</dbReference>
<feature type="region of interest" description="Disordered" evidence="1">
    <location>
        <begin position="221"/>
        <end position="272"/>
    </location>
</feature>
<comment type="caution">
    <text evidence="2">The sequence shown here is derived from an EMBL/GenBank/DDBJ whole genome shotgun (WGS) entry which is preliminary data.</text>
</comment>
<name>A0A8H4RFI7_9HELO</name>
<accession>A0A8H4RFI7</accession>
<dbReference type="Proteomes" id="UP000566819">
    <property type="component" value="Unassembled WGS sequence"/>
</dbReference>
<dbReference type="OrthoDB" id="2687876at2759"/>
<protein>
    <recommendedName>
        <fullName evidence="4">F-box domain-containing protein</fullName>
    </recommendedName>
</protein>